<dbReference type="RefSeq" id="WP_226288736.1">
    <property type="nucleotide sequence ID" value="NZ_JAUJSQ010000014.1"/>
</dbReference>
<evidence type="ECO:0000313" key="2">
    <source>
        <dbReference type="Proteomes" id="UP001171606"/>
    </source>
</evidence>
<dbReference type="InterPro" id="IPR009057">
    <property type="entry name" value="Homeodomain-like_sf"/>
</dbReference>
<name>A0ABT8PJ53_9BURK</name>
<dbReference type="SUPFAM" id="SSF46689">
    <property type="entry name" value="Homeodomain-like"/>
    <property type="match status" value="1"/>
</dbReference>
<evidence type="ECO:0000313" key="1">
    <source>
        <dbReference type="EMBL" id="MDN7935173.1"/>
    </source>
</evidence>
<dbReference type="Proteomes" id="UP001171606">
    <property type="component" value="Unassembled WGS sequence"/>
</dbReference>
<comment type="caution">
    <text evidence="1">The sequence shown here is derived from an EMBL/GenBank/DDBJ whole genome shotgun (WGS) entry which is preliminary data.</text>
</comment>
<gene>
    <name evidence="1" type="ORF">QZM52_28270</name>
</gene>
<dbReference type="InterPro" id="IPR014926">
    <property type="entry name" value="Phage_D3112_Orf24"/>
</dbReference>
<dbReference type="EMBL" id="JAUJSQ010000014">
    <property type="protein sequence ID" value="MDN7935173.1"/>
    <property type="molecule type" value="Genomic_DNA"/>
</dbReference>
<proteinExistence type="predicted"/>
<reference evidence="1" key="1">
    <citation type="submission" date="2023-07" db="EMBL/GenBank/DDBJ databases">
        <title>A collection of bacterial strains from the Burkholderia cepacia Research Laboratory and Repository.</title>
        <authorList>
            <person name="Lipuma J."/>
            <person name="Spilker T."/>
            <person name="Caverly L."/>
        </authorList>
    </citation>
    <scope>NUCLEOTIDE SEQUENCE</scope>
    <source>
        <strain evidence="1">AU42020</strain>
    </source>
</reference>
<keyword evidence="2" id="KW-1185">Reference proteome</keyword>
<protein>
    <submittedName>
        <fullName evidence="1">DUF1804 family protein</fullName>
    </submittedName>
</protein>
<sequence length="166" mass="18368">MAHSPEIRLTARSSYIYQRMTCEQIAQRIGTTSTTVRRWRDQARQSGDNWDHARAAASMSESAMSDIARKVIEEYLLQHQAVMEQLKADPETPPLKKAAALASLSDSFNKTMAAFRRAAPETSKLAVALDVLAQLADYVRRNVPSAAPELLSVLEPFGAELSKTYG</sequence>
<dbReference type="Pfam" id="PF08822">
    <property type="entry name" value="DUF1804"/>
    <property type="match status" value="1"/>
</dbReference>
<organism evidence="1 2">
    <name type="scientific">Burkholderia metallica</name>
    <dbReference type="NCBI Taxonomy" id="488729"/>
    <lineage>
        <taxon>Bacteria</taxon>
        <taxon>Pseudomonadati</taxon>
        <taxon>Pseudomonadota</taxon>
        <taxon>Betaproteobacteria</taxon>
        <taxon>Burkholderiales</taxon>
        <taxon>Burkholderiaceae</taxon>
        <taxon>Burkholderia</taxon>
        <taxon>Burkholderia cepacia complex</taxon>
    </lineage>
</organism>
<accession>A0ABT8PJ53</accession>